<keyword evidence="5" id="KW-0378">Hydrolase</keyword>
<dbReference type="PANTHER" id="PTHR43142">
    <property type="entry name" value="CARBOXYLIC ESTER HYDROLASE"/>
    <property type="match status" value="1"/>
</dbReference>
<dbReference type="PANTHER" id="PTHR43142:SF1">
    <property type="entry name" value="CARBOXYLIC ESTER HYDROLASE"/>
    <property type="match status" value="1"/>
</dbReference>
<feature type="signal peptide" evidence="9">
    <location>
        <begin position="1"/>
        <end position="20"/>
    </location>
</feature>
<evidence type="ECO:0000256" key="7">
    <source>
        <dbReference type="ARBA" id="ARBA00023180"/>
    </source>
</evidence>
<evidence type="ECO:0000256" key="8">
    <source>
        <dbReference type="ARBA" id="ARBA00039155"/>
    </source>
</evidence>
<evidence type="ECO:0000256" key="4">
    <source>
        <dbReference type="ARBA" id="ARBA00022525"/>
    </source>
</evidence>
<dbReference type="InterPro" id="IPR019819">
    <property type="entry name" value="Carboxylesterase_B_CS"/>
</dbReference>
<name>A0A0Q9WI11_DROVI</name>
<evidence type="ECO:0000313" key="11">
    <source>
        <dbReference type="EMBL" id="KRF80293.1"/>
    </source>
</evidence>
<evidence type="ECO:0000256" key="9">
    <source>
        <dbReference type="SAM" id="SignalP"/>
    </source>
</evidence>
<keyword evidence="4" id="KW-0964">Secreted</keyword>
<evidence type="ECO:0000256" key="2">
    <source>
        <dbReference type="ARBA" id="ARBA00005964"/>
    </source>
</evidence>
<dbReference type="ESTHER" id="drovi-b4ll60">
    <property type="family name" value="Juvenile_hormone_esterase"/>
</dbReference>
<gene>
    <name evidence="11" type="primary">Dvir\GJ22288</name>
    <name evidence="11" type="ORF">Dvir_GJ22288</name>
</gene>
<dbReference type="AlphaFoldDB" id="A0A0Q9WI11"/>
<dbReference type="PROSITE" id="PS00941">
    <property type="entry name" value="CARBOXYLESTERASE_B_2"/>
    <property type="match status" value="2"/>
</dbReference>
<evidence type="ECO:0000313" key="12">
    <source>
        <dbReference type="Proteomes" id="UP000008792"/>
    </source>
</evidence>
<dbReference type="SMR" id="A0A0Q9WI11"/>
<comment type="similarity">
    <text evidence="2">Belongs to the type-B carboxylesterase/lipase family.</text>
</comment>
<dbReference type="EC" id="3.1.1.1" evidence="8"/>
<accession>A0A0Q9WI11</accession>
<dbReference type="InParanoid" id="A0A0Q9WI11"/>
<dbReference type="Proteomes" id="UP000008792">
    <property type="component" value="Unassembled WGS sequence"/>
</dbReference>
<dbReference type="GO" id="GO:0106435">
    <property type="term" value="F:carboxylesterase activity"/>
    <property type="evidence" value="ECO:0007669"/>
    <property type="project" value="UniProtKB-EC"/>
</dbReference>
<evidence type="ECO:0000259" key="10">
    <source>
        <dbReference type="Pfam" id="PF00135"/>
    </source>
</evidence>
<keyword evidence="3" id="KW-0719">Serine esterase</keyword>
<dbReference type="InterPro" id="IPR029058">
    <property type="entry name" value="AB_hydrolase_fold"/>
</dbReference>
<dbReference type="SUPFAM" id="SSF53474">
    <property type="entry name" value="alpha/beta-Hydrolases"/>
    <property type="match status" value="2"/>
</dbReference>
<proteinExistence type="inferred from homology"/>
<dbReference type="Pfam" id="PF00135">
    <property type="entry name" value="COesterase"/>
    <property type="match status" value="2"/>
</dbReference>
<evidence type="ECO:0000256" key="1">
    <source>
        <dbReference type="ARBA" id="ARBA00004613"/>
    </source>
</evidence>
<dbReference type="EMBL" id="CH940648">
    <property type="protein sequence ID" value="KRF80293.1"/>
    <property type="molecule type" value="Genomic_DNA"/>
</dbReference>
<dbReference type="STRING" id="7244.A0A0Q9WI11"/>
<comment type="subcellular location">
    <subcellularLocation>
        <location evidence="1">Secreted</location>
    </subcellularLocation>
</comment>
<reference evidence="11 12" key="1">
    <citation type="journal article" date="2007" name="Nature">
        <title>Evolution of genes and genomes on the Drosophila phylogeny.</title>
        <authorList>
            <consortium name="Drosophila 12 Genomes Consortium"/>
            <person name="Clark A.G."/>
            <person name="Eisen M.B."/>
            <person name="Smith D.R."/>
            <person name="Bergman C.M."/>
            <person name="Oliver B."/>
            <person name="Markow T.A."/>
            <person name="Kaufman T.C."/>
            <person name="Kellis M."/>
            <person name="Gelbart W."/>
            <person name="Iyer V.N."/>
            <person name="Pollard D.A."/>
            <person name="Sackton T.B."/>
            <person name="Larracuente A.M."/>
            <person name="Singh N.D."/>
            <person name="Abad J.P."/>
            <person name="Abt D.N."/>
            <person name="Adryan B."/>
            <person name="Aguade M."/>
            <person name="Akashi H."/>
            <person name="Anderson W.W."/>
            <person name="Aquadro C.F."/>
            <person name="Ardell D.H."/>
            <person name="Arguello R."/>
            <person name="Artieri C.G."/>
            <person name="Barbash D.A."/>
            <person name="Barker D."/>
            <person name="Barsanti P."/>
            <person name="Batterham P."/>
            <person name="Batzoglou S."/>
            <person name="Begun D."/>
            <person name="Bhutkar A."/>
            <person name="Blanco E."/>
            <person name="Bosak S.A."/>
            <person name="Bradley R.K."/>
            <person name="Brand A.D."/>
            <person name="Brent M.R."/>
            <person name="Brooks A.N."/>
            <person name="Brown R.H."/>
            <person name="Butlin R.K."/>
            <person name="Caggese C."/>
            <person name="Calvi B.R."/>
            <person name="Bernardo de Carvalho A."/>
            <person name="Caspi A."/>
            <person name="Castrezana S."/>
            <person name="Celniker S.E."/>
            <person name="Chang J.L."/>
            <person name="Chapple C."/>
            <person name="Chatterji S."/>
            <person name="Chinwalla A."/>
            <person name="Civetta A."/>
            <person name="Clifton S.W."/>
            <person name="Comeron J.M."/>
            <person name="Costello J.C."/>
            <person name="Coyne J.A."/>
            <person name="Daub J."/>
            <person name="David R.G."/>
            <person name="Delcher A.L."/>
            <person name="Delehaunty K."/>
            <person name="Do C.B."/>
            <person name="Ebling H."/>
            <person name="Edwards K."/>
            <person name="Eickbush T."/>
            <person name="Evans J.D."/>
            <person name="Filipski A."/>
            <person name="Findeiss S."/>
            <person name="Freyhult E."/>
            <person name="Fulton L."/>
            <person name="Fulton R."/>
            <person name="Garcia A.C."/>
            <person name="Gardiner A."/>
            <person name="Garfield D.A."/>
            <person name="Garvin B.E."/>
            <person name="Gibson G."/>
            <person name="Gilbert D."/>
            <person name="Gnerre S."/>
            <person name="Godfrey J."/>
            <person name="Good R."/>
            <person name="Gotea V."/>
            <person name="Gravely B."/>
            <person name="Greenberg A.J."/>
            <person name="Griffiths-Jones S."/>
            <person name="Gross S."/>
            <person name="Guigo R."/>
            <person name="Gustafson E.A."/>
            <person name="Haerty W."/>
            <person name="Hahn M.W."/>
            <person name="Halligan D.L."/>
            <person name="Halpern A.L."/>
            <person name="Halter G.M."/>
            <person name="Han M.V."/>
            <person name="Heger A."/>
            <person name="Hillier L."/>
            <person name="Hinrichs A.S."/>
            <person name="Holmes I."/>
            <person name="Hoskins R.A."/>
            <person name="Hubisz M.J."/>
            <person name="Hultmark D."/>
            <person name="Huntley M.A."/>
            <person name="Jaffe D.B."/>
            <person name="Jagadeeshan S."/>
            <person name="Jeck W.R."/>
            <person name="Johnson J."/>
            <person name="Jones C.D."/>
            <person name="Jordan W.C."/>
            <person name="Karpen G.H."/>
            <person name="Kataoka E."/>
            <person name="Keightley P.D."/>
            <person name="Kheradpour P."/>
            <person name="Kirkness E.F."/>
            <person name="Koerich L.B."/>
            <person name="Kristiansen K."/>
            <person name="Kudrna D."/>
            <person name="Kulathinal R.J."/>
            <person name="Kumar S."/>
            <person name="Kwok R."/>
            <person name="Lander E."/>
            <person name="Langley C.H."/>
            <person name="Lapoint R."/>
            <person name="Lazzaro B.P."/>
            <person name="Lee S.J."/>
            <person name="Levesque L."/>
            <person name="Li R."/>
            <person name="Lin C.F."/>
            <person name="Lin M.F."/>
            <person name="Lindblad-Toh K."/>
            <person name="Llopart A."/>
            <person name="Long M."/>
            <person name="Low L."/>
            <person name="Lozovsky E."/>
            <person name="Lu J."/>
            <person name="Luo M."/>
            <person name="Machado C.A."/>
            <person name="Makalowski W."/>
            <person name="Marzo M."/>
            <person name="Matsuda M."/>
            <person name="Matzkin L."/>
            <person name="McAllister B."/>
            <person name="McBride C.S."/>
            <person name="McKernan B."/>
            <person name="McKernan K."/>
            <person name="Mendez-Lago M."/>
            <person name="Minx P."/>
            <person name="Mollenhauer M.U."/>
            <person name="Montooth K."/>
            <person name="Mount S.M."/>
            <person name="Mu X."/>
            <person name="Myers E."/>
            <person name="Negre B."/>
            <person name="Newfeld S."/>
            <person name="Nielsen R."/>
            <person name="Noor M.A."/>
            <person name="O'Grady P."/>
            <person name="Pachter L."/>
            <person name="Papaceit M."/>
            <person name="Parisi M.J."/>
            <person name="Parisi M."/>
            <person name="Parts L."/>
            <person name="Pedersen J.S."/>
            <person name="Pesole G."/>
            <person name="Phillippy A.M."/>
            <person name="Ponting C.P."/>
            <person name="Pop M."/>
            <person name="Porcelli D."/>
            <person name="Powell J.R."/>
            <person name="Prohaska S."/>
            <person name="Pruitt K."/>
            <person name="Puig M."/>
            <person name="Quesneville H."/>
            <person name="Ram K.R."/>
            <person name="Rand D."/>
            <person name="Rasmussen M.D."/>
            <person name="Reed L.K."/>
            <person name="Reenan R."/>
            <person name="Reily A."/>
            <person name="Remington K.A."/>
            <person name="Rieger T.T."/>
            <person name="Ritchie M.G."/>
            <person name="Robin C."/>
            <person name="Rogers Y.H."/>
            <person name="Rohde C."/>
            <person name="Rozas J."/>
            <person name="Rubenfield M.J."/>
            <person name="Ruiz A."/>
            <person name="Russo S."/>
            <person name="Salzberg S.L."/>
            <person name="Sanchez-Gracia A."/>
            <person name="Saranga D.J."/>
            <person name="Sato H."/>
            <person name="Schaeffer S.W."/>
            <person name="Schatz M.C."/>
            <person name="Schlenke T."/>
            <person name="Schwartz R."/>
            <person name="Segarra C."/>
            <person name="Singh R.S."/>
            <person name="Sirot L."/>
            <person name="Sirota M."/>
            <person name="Sisneros N.B."/>
            <person name="Smith C.D."/>
            <person name="Smith T.F."/>
            <person name="Spieth J."/>
            <person name="Stage D.E."/>
            <person name="Stark A."/>
            <person name="Stephan W."/>
            <person name="Strausberg R.L."/>
            <person name="Strempel S."/>
            <person name="Sturgill D."/>
            <person name="Sutton G."/>
            <person name="Sutton G.G."/>
            <person name="Tao W."/>
            <person name="Teichmann S."/>
            <person name="Tobari Y.N."/>
            <person name="Tomimura Y."/>
            <person name="Tsolas J.M."/>
            <person name="Valente V.L."/>
            <person name="Venter E."/>
            <person name="Venter J.C."/>
            <person name="Vicario S."/>
            <person name="Vieira F.G."/>
            <person name="Vilella A.J."/>
            <person name="Villasante A."/>
            <person name="Walenz B."/>
            <person name="Wang J."/>
            <person name="Wasserman M."/>
            <person name="Watts T."/>
            <person name="Wilson D."/>
            <person name="Wilson R.K."/>
            <person name="Wing R.A."/>
            <person name="Wolfner M.F."/>
            <person name="Wong A."/>
            <person name="Wong G.K."/>
            <person name="Wu C.I."/>
            <person name="Wu G."/>
            <person name="Yamamoto D."/>
            <person name="Yang H.P."/>
            <person name="Yang S.P."/>
            <person name="Yorke J.A."/>
            <person name="Yoshida K."/>
            <person name="Zdobnov E."/>
            <person name="Zhang P."/>
            <person name="Zhang Y."/>
            <person name="Zimin A.V."/>
            <person name="Baldwin J."/>
            <person name="Abdouelleil A."/>
            <person name="Abdulkadir J."/>
            <person name="Abebe A."/>
            <person name="Abera B."/>
            <person name="Abreu J."/>
            <person name="Acer S.C."/>
            <person name="Aftuck L."/>
            <person name="Alexander A."/>
            <person name="An P."/>
            <person name="Anderson E."/>
            <person name="Anderson S."/>
            <person name="Arachi H."/>
            <person name="Azer M."/>
            <person name="Bachantsang P."/>
            <person name="Barry A."/>
            <person name="Bayul T."/>
            <person name="Berlin A."/>
            <person name="Bessette D."/>
            <person name="Bloom T."/>
            <person name="Blye J."/>
            <person name="Boguslavskiy L."/>
            <person name="Bonnet C."/>
            <person name="Boukhgalter B."/>
            <person name="Bourzgui I."/>
            <person name="Brown A."/>
            <person name="Cahill P."/>
            <person name="Channer S."/>
            <person name="Cheshatsang Y."/>
            <person name="Chuda L."/>
            <person name="Citroen M."/>
            <person name="Collymore A."/>
            <person name="Cooke P."/>
            <person name="Costello M."/>
            <person name="D'Aco K."/>
            <person name="Daza R."/>
            <person name="De Haan G."/>
            <person name="DeGray S."/>
            <person name="DeMaso C."/>
            <person name="Dhargay N."/>
            <person name="Dooley K."/>
            <person name="Dooley E."/>
            <person name="Doricent M."/>
            <person name="Dorje P."/>
            <person name="Dorjee K."/>
            <person name="Dupes A."/>
            <person name="Elong R."/>
            <person name="Falk J."/>
            <person name="Farina A."/>
            <person name="Faro S."/>
            <person name="Ferguson D."/>
            <person name="Fisher S."/>
            <person name="Foley C.D."/>
            <person name="Franke A."/>
            <person name="Friedrich D."/>
            <person name="Gadbois L."/>
            <person name="Gearin G."/>
            <person name="Gearin C.R."/>
            <person name="Giannoukos G."/>
            <person name="Goode T."/>
            <person name="Graham J."/>
            <person name="Grandbois E."/>
            <person name="Grewal S."/>
            <person name="Gyaltsen K."/>
            <person name="Hafez N."/>
            <person name="Hagos B."/>
            <person name="Hall J."/>
            <person name="Henson C."/>
            <person name="Hollinger A."/>
            <person name="Honan T."/>
            <person name="Huard M.D."/>
            <person name="Hughes L."/>
            <person name="Hurhula B."/>
            <person name="Husby M.E."/>
            <person name="Kamat A."/>
            <person name="Kanga B."/>
            <person name="Kashin S."/>
            <person name="Khazanovich D."/>
            <person name="Kisner P."/>
            <person name="Lance K."/>
            <person name="Lara M."/>
            <person name="Lee W."/>
            <person name="Lennon N."/>
            <person name="Letendre F."/>
            <person name="LeVine R."/>
            <person name="Lipovsky A."/>
            <person name="Liu X."/>
            <person name="Liu J."/>
            <person name="Liu S."/>
            <person name="Lokyitsang T."/>
            <person name="Lokyitsang Y."/>
            <person name="Lubonja R."/>
            <person name="Lui A."/>
            <person name="MacDonald P."/>
            <person name="Magnisalis V."/>
            <person name="Maru K."/>
            <person name="Matthews C."/>
            <person name="McCusker W."/>
            <person name="McDonough S."/>
            <person name="Mehta T."/>
            <person name="Meldrim J."/>
            <person name="Meneus L."/>
            <person name="Mihai O."/>
            <person name="Mihalev A."/>
            <person name="Mihova T."/>
            <person name="Mittelman R."/>
            <person name="Mlenga V."/>
            <person name="Montmayeur A."/>
            <person name="Mulrain L."/>
            <person name="Navidi A."/>
            <person name="Naylor J."/>
            <person name="Negash T."/>
            <person name="Nguyen T."/>
            <person name="Nguyen N."/>
            <person name="Nicol R."/>
            <person name="Norbu C."/>
            <person name="Norbu N."/>
            <person name="Novod N."/>
            <person name="O'Neill B."/>
            <person name="Osman S."/>
            <person name="Markiewicz E."/>
            <person name="Oyono O.L."/>
            <person name="Patti C."/>
            <person name="Phunkhang P."/>
            <person name="Pierre F."/>
            <person name="Priest M."/>
            <person name="Raghuraman S."/>
            <person name="Rege F."/>
            <person name="Reyes R."/>
            <person name="Rise C."/>
            <person name="Rogov P."/>
            <person name="Ross K."/>
            <person name="Ryan E."/>
            <person name="Settipalli S."/>
            <person name="Shea T."/>
            <person name="Sherpa N."/>
            <person name="Shi L."/>
            <person name="Shih D."/>
            <person name="Sparrow T."/>
            <person name="Spaulding J."/>
            <person name="Stalker J."/>
            <person name="Stange-Thomann N."/>
            <person name="Stavropoulos S."/>
            <person name="Stone C."/>
            <person name="Strader C."/>
            <person name="Tesfaye S."/>
            <person name="Thomson T."/>
            <person name="Thoulutsang Y."/>
            <person name="Thoulutsang D."/>
            <person name="Topham K."/>
            <person name="Topping I."/>
            <person name="Tsamla T."/>
            <person name="Vassiliev H."/>
            <person name="Vo A."/>
            <person name="Wangchuk T."/>
            <person name="Wangdi T."/>
            <person name="Weiand M."/>
            <person name="Wilkinson J."/>
            <person name="Wilson A."/>
            <person name="Yadav S."/>
            <person name="Young G."/>
            <person name="Yu Q."/>
            <person name="Zembek L."/>
            <person name="Zhong D."/>
            <person name="Zimmer A."/>
            <person name="Zwirko Z."/>
            <person name="Jaffe D.B."/>
            <person name="Alvarez P."/>
            <person name="Brockman W."/>
            <person name="Butler J."/>
            <person name="Chin C."/>
            <person name="Gnerre S."/>
            <person name="Grabherr M."/>
            <person name="Kleber M."/>
            <person name="Mauceli E."/>
            <person name="MacCallum I."/>
        </authorList>
    </citation>
    <scope>NUCLEOTIDE SEQUENCE [LARGE SCALE GENOMIC DNA]</scope>
    <source>
        <strain evidence="12">Tucson 15010-1051.87</strain>
    </source>
</reference>
<evidence type="ECO:0000256" key="6">
    <source>
        <dbReference type="ARBA" id="ARBA00023157"/>
    </source>
</evidence>
<keyword evidence="6" id="KW-1015">Disulfide bond</keyword>
<sequence length="1169" mass="129784">MRSILCGVIYFVVLAAEAAGDLDVCLKEELGCMRGTLMPGYKPEQAQFEAFMGIPFAEPPIGELRFQNPVAARGWTGVLDASAARSHCLQKCYFMETWPVSGEEDCLYLNVYRPVQPNANPLPVMVYIHSGGFLCGSACPMASGPEFLMDTQQVIVVTVSYRLGPFGFLSTGDAHMSGNFGLKDQRLALQWVQQHIASFGGDPSLVTIFGHSAGGISTHLHMLSPSSKGLFQRAMSLSGTAMMAATMVYDPLPQARQLAERVGVAQAESLDSQTLAAALRRIDGKALLAAGDVFKQWDNVPFINYGVVAEQADMPESFMNEYPMAAHLGGRINQVPWLLGSTSRTGEGSMFLLHTVANPQLRKEFNANFLELYGLLLYLPKGSGEDTVRQILTEYGVQDMELNEDTLATLSGILGDFTFVYPMLVSAASYAAVAQQPVSIYNFEYLSNISYAAILSGGILYDKLGACHMDDALYSISMPMLMLDFPKSSEEHLVIKRLTARLVEFAKNGILSDDTQLSPCTAEEFTSDEICNYFRFGQLNGAYHETVERRVDMRGLALWKKLYTRERERERVHIEDTFVMIHAGFASVFLLPLLQLAAGQLVTNPKALLVCGSSLGCLRGIHMPGYQIKRFEAFLGIPYAQPPVGELRFSNPKIMPKLRGIYNANAAKPDCIQKNYLLPTPIIYGQEDCLYLNVYRPERRSGQPLPVLVYIHGGGFFSGSAGPLLTGPEYFMDTGEVLLVTMAYRLGALGFLSTQDAAMPGNFGLKDQQLALRWVQRNIKSFGGDPRRVTLFGQSAGGVATHMHMLSARSAGLFQQVISMSGTANVPFAIEPEPLQQARRTAALCQVANAWNLSTPKLARALRIVDVETLLNAGDGLKFWNVDHMANYRPVVEQSFATAAEEVEQEAFLSVHPQTLLAEGSYRPVPWLLGTVPEEGAVRVVNIMENATLRQDFNGRFDELLQQLLELPREFSAEQRAHTMQLVSEKYFHNRNELSEQTVQGFLDLVSDRGFKQPLYTAVRQHLASVHVSREPLYLYSFNYLGPHSYASVYTSANVGNKYGVVHCDDLIYLFRSPMLFPDFERNSTEARLIQSFVGYFVHFAKFGKPRNVESLRSCSEAVLLSRPEGICDHHVFQNAPNDRPQFEVNVSQRFRATSAKFWSNLLAEPKHY</sequence>
<dbReference type="OrthoDB" id="19653at2759"/>
<feature type="domain" description="Carboxylesterase type B" evidence="10">
    <location>
        <begin position="30"/>
        <end position="510"/>
    </location>
</feature>
<dbReference type="eggNOG" id="KOG1516">
    <property type="taxonomic scope" value="Eukaryota"/>
</dbReference>
<dbReference type="Gene3D" id="3.40.50.1820">
    <property type="entry name" value="alpha/beta hydrolase"/>
    <property type="match status" value="2"/>
</dbReference>
<keyword evidence="7" id="KW-0325">Glycoprotein</keyword>
<dbReference type="InterPro" id="IPR002018">
    <property type="entry name" value="CarbesteraseB"/>
</dbReference>
<evidence type="ECO:0000256" key="5">
    <source>
        <dbReference type="ARBA" id="ARBA00022801"/>
    </source>
</evidence>
<protein>
    <recommendedName>
        <fullName evidence="8">carboxylesterase</fullName>
        <ecNumber evidence="8">3.1.1.1</ecNumber>
    </recommendedName>
</protein>
<dbReference type="InterPro" id="IPR019826">
    <property type="entry name" value="Carboxylesterase_B_AS"/>
</dbReference>
<keyword evidence="12" id="KW-1185">Reference proteome</keyword>
<feature type="domain" description="Carboxylesterase type B" evidence="10">
    <location>
        <begin position="614"/>
        <end position="1108"/>
    </location>
</feature>
<dbReference type="GO" id="GO:0005576">
    <property type="term" value="C:extracellular region"/>
    <property type="evidence" value="ECO:0007669"/>
    <property type="project" value="UniProtKB-SubCell"/>
</dbReference>
<dbReference type="ESTHER" id="drovi-b4ll59">
    <property type="family name" value="Juvenile_hormone_esterase"/>
</dbReference>
<keyword evidence="9" id="KW-0732">Signal</keyword>
<dbReference type="PROSITE" id="PS00122">
    <property type="entry name" value="CARBOXYLESTERASE_B_1"/>
    <property type="match status" value="2"/>
</dbReference>
<organism evidence="11 12">
    <name type="scientific">Drosophila virilis</name>
    <name type="common">Fruit fly</name>
    <dbReference type="NCBI Taxonomy" id="7244"/>
    <lineage>
        <taxon>Eukaryota</taxon>
        <taxon>Metazoa</taxon>
        <taxon>Ecdysozoa</taxon>
        <taxon>Arthropoda</taxon>
        <taxon>Hexapoda</taxon>
        <taxon>Insecta</taxon>
        <taxon>Pterygota</taxon>
        <taxon>Neoptera</taxon>
        <taxon>Endopterygota</taxon>
        <taxon>Diptera</taxon>
        <taxon>Brachycera</taxon>
        <taxon>Muscomorpha</taxon>
        <taxon>Ephydroidea</taxon>
        <taxon>Drosophilidae</taxon>
        <taxon>Drosophila</taxon>
    </lineage>
</organism>
<feature type="chain" id="PRO_5007259211" description="carboxylesterase" evidence="9">
    <location>
        <begin position="21"/>
        <end position="1169"/>
    </location>
</feature>
<evidence type="ECO:0000256" key="3">
    <source>
        <dbReference type="ARBA" id="ARBA00022487"/>
    </source>
</evidence>